<gene>
    <name evidence="2" type="ordered locus">CA2559_04620</name>
</gene>
<accession>A3U6Z6</accession>
<evidence type="ECO:0000313" key="3">
    <source>
        <dbReference type="Proteomes" id="UP000002297"/>
    </source>
</evidence>
<protein>
    <recommendedName>
        <fullName evidence="4">Carboxypeptidase regulatory-like domain-containing protein</fullName>
    </recommendedName>
</protein>
<organism evidence="2 3">
    <name type="scientific">Croceibacter atlanticus (strain ATCC BAA-628 / JCM 21780 / CIP 108009 / IAM 15332 / KCTC 12090 / HTCC2559)</name>
    <dbReference type="NCBI Taxonomy" id="216432"/>
    <lineage>
        <taxon>Bacteria</taxon>
        <taxon>Pseudomonadati</taxon>
        <taxon>Bacteroidota</taxon>
        <taxon>Flavobacteriia</taxon>
        <taxon>Flavobacteriales</taxon>
        <taxon>Flavobacteriaceae</taxon>
        <taxon>Croceibacter</taxon>
    </lineage>
</organism>
<dbReference type="Proteomes" id="UP000002297">
    <property type="component" value="Chromosome"/>
</dbReference>
<dbReference type="eggNOG" id="ENOG5033EK7">
    <property type="taxonomic scope" value="Bacteria"/>
</dbReference>
<keyword evidence="1" id="KW-0732">Signal</keyword>
<dbReference type="STRING" id="216432.CA2559_04620"/>
<dbReference type="InterPro" id="IPR013783">
    <property type="entry name" value="Ig-like_fold"/>
</dbReference>
<dbReference type="HOGENOM" id="CLU_1198176_0_0_10"/>
<dbReference type="RefSeq" id="WP_013186689.1">
    <property type="nucleotide sequence ID" value="NC_014230.1"/>
</dbReference>
<dbReference type="EMBL" id="CP002046">
    <property type="protein sequence ID" value="EAP88013.1"/>
    <property type="molecule type" value="Genomic_DNA"/>
</dbReference>
<evidence type="ECO:0008006" key="4">
    <source>
        <dbReference type="Google" id="ProtNLM"/>
    </source>
</evidence>
<feature type="signal peptide" evidence="1">
    <location>
        <begin position="1"/>
        <end position="22"/>
    </location>
</feature>
<evidence type="ECO:0000313" key="2">
    <source>
        <dbReference type="EMBL" id="EAP88013.1"/>
    </source>
</evidence>
<dbReference type="PROSITE" id="PS51257">
    <property type="entry name" value="PROKAR_LIPOPROTEIN"/>
    <property type="match status" value="1"/>
</dbReference>
<evidence type="ECO:0000256" key="1">
    <source>
        <dbReference type="SAM" id="SignalP"/>
    </source>
</evidence>
<keyword evidence="3" id="KW-1185">Reference proteome</keyword>
<dbReference type="OrthoDB" id="1431586at2"/>
<dbReference type="AlphaFoldDB" id="A3U6Z6"/>
<dbReference type="Gene3D" id="2.60.40.10">
    <property type="entry name" value="Immunoglobulins"/>
    <property type="match status" value="1"/>
</dbReference>
<dbReference type="InterPro" id="IPR008969">
    <property type="entry name" value="CarboxyPept-like_regulatory"/>
</dbReference>
<sequence length="231" mass="26360">MKHFKFISFFLLFLLFQSCIFADDLNVEDNSRLQFVGRVMSDANNPIVGVSVIAKADSYVVGSTTTDANGFFDLISLDATGRTFNNTYGLEVVVNEFSLDNESFTEYTSVFIDSRDRFYDFETIELKTSAQLELNIQNTENTSDTFSWSLHYTNTQCNQFFVEGQIQEDESDCYSQTSVFRTLNENTPNFSRSYSVVLNTEAQFTYSVNGSDPITELIQINNPNTVYNVEY</sequence>
<dbReference type="GeneID" id="89452714"/>
<dbReference type="SUPFAM" id="SSF49464">
    <property type="entry name" value="Carboxypeptidase regulatory domain-like"/>
    <property type="match status" value="1"/>
</dbReference>
<dbReference type="KEGG" id="cat:CA2559_04620"/>
<name>A3U6Z6_CROAH</name>
<proteinExistence type="predicted"/>
<reference evidence="2 3" key="1">
    <citation type="journal article" date="2010" name="J. Bacteriol.">
        <title>The complete genome sequence of Croceibacter atlanticus HTCC2559T.</title>
        <authorList>
            <person name="Oh H.M."/>
            <person name="Kang I."/>
            <person name="Ferriera S."/>
            <person name="Giovannoni S.J."/>
            <person name="Cho J.C."/>
        </authorList>
    </citation>
    <scope>NUCLEOTIDE SEQUENCE [LARGE SCALE GENOMIC DNA]</scope>
    <source>
        <strain evidence="3">ATCC BAA-628 / HTCC2559 / KCTC 12090</strain>
    </source>
</reference>
<feature type="chain" id="PRO_5002660793" description="Carboxypeptidase regulatory-like domain-containing protein" evidence="1">
    <location>
        <begin position="23"/>
        <end position="231"/>
    </location>
</feature>